<protein>
    <recommendedName>
        <fullName evidence="2">Right handed beta helix domain-containing protein</fullName>
    </recommendedName>
</protein>
<sequence>MANWVEGLLPLCFMKCLSLPLFFFCFLANAACAQSNFHKKWQTQFILAQNGDTLTLPEGIFYLKKSLSLEGKKNVTVRGAGIGKTVLNFKHQVDGAEGIYISNGTNITVEDLTVQEAKGDAIKAIRVKGITFRRVETEWTGKRKGIQGAYGLYPVMCQQVLVEHCQARGACDAGIYVGQSRDIVVRYCEAEYNTSGINVENSVRADIYQNLTMHNAVGILVCSVPMLMNNGGHARVFANKVYYNNYKNFGPWGEIVTKIPSGTGVMVVSNPFVEIFNNEIVGNRTMGTGVMSFATVDSSKFDSIYFDHYSRKVSIHHNTYLRAGEPPTFSKNLKNLRFGKQPVPHIIFDGIVAPATKNDQALCIRDNEVQDKAPLFANIDAIQGFKNIRYNAQSYNCTLPKLEKVWLQFK</sequence>
<dbReference type="eggNOG" id="COG5434">
    <property type="taxonomic scope" value="Bacteria"/>
</dbReference>
<dbReference type="Pfam" id="PF13229">
    <property type="entry name" value="Beta_helix"/>
    <property type="match status" value="1"/>
</dbReference>
<keyword evidence="1" id="KW-0732">Signal</keyword>
<name>A1ZQM4_MICM2</name>
<dbReference type="InterPro" id="IPR011050">
    <property type="entry name" value="Pectin_lyase_fold/virulence"/>
</dbReference>
<dbReference type="InterPro" id="IPR022442">
    <property type="entry name" value="SO_2930-like_dom"/>
</dbReference>
<dbReference type="SUPFAM" id="SSF51126">
    <property type="entry name" value="Pectin lyase-like"/>
    <property type="match status" value="1"/>
</dbReference>
<reference evidence="3 4" key="1">
    <citation type="submission" date="2007-01" db="EMBL/GenBank/DDBJ databases">
        <authorList>
            <person name="Haygood M."/>
            <person name="Podell S."/>
            <person name="Anderson C."/>
            <person name="Hopkinson B."/>
            <person name="Roe K."/>
            <person name="Barbeau K."/>
            <person name="Gaasterland T."/>
            <person name="Ferriera S."/>
            <person name="Johnson J."/>
            <person name="Kravitz S."/>
            <person name="Beeson K."/>
            <person name="Sutton G."/>
            <person name="Rogers Y.-H."/>
            <person name="Friedman R."/>
            <person name="Frazier M."/>
            <person name="Venter J.C."/>
        </authorList>
    </citation>
    <scope>NUCLEOTIDE SEQUENCE [LARGE SCALE GENOMIC DNA]</scope>
    <source>
        <strain evidence="3 4">ATCC 23134</strain>
    </source>
</reference>
<dbReference type="RefSeq" id="WP_002699797.1">
    <property type="nucleotide sequence ID" value="NZ_AAWS01000024.1"/>
</dbReference>
<evidence type="ECO:0000313" key="3">
    <source>
        <dbReference type="EMBL" id="EAY27396.1"/>
    </source>
</evidence>
<gene>
    <name evidence="3" type="ORF">M23134_08348</name>
</gene>
<dbReference type="AlphaFoldDB" id="A1ZQM4"/>
<evidence type="ECO:0000259" key="2">
    <source>
        <dbReference type="Pfam" id="PF13229"/>
    </source>
</evidence>
<organism evidence="3 4">
    <name type="scientific">Microscilla marina ATCC 23134</name>
    <dbReference type="NCBI Taxonomy" id="313606"/>
    <lineage>
        <taxon>Bacteria</taxon>
        <taxon>Pseudomonadati</taxon>
        <taxon>Bacteroidota</taxon>
        <taxon>Cytophagia</taxon>
        <taxon>Cytophagales</taxon>
        <taxon>Microscillaceae</taxon>
        <taxon>Microscilla</taxon>
    </lineage>
</organism>
<dbReference type="EMBL" id="AAWS01000024">
    <property type="protein sequence ID" value="EAY27396.1"/>
    <property type="molecule type" value="Genomic_DNA"/>
</dbReference>
<evidence type="ECO:0000256" key="1">
    <source>
        <dbReference type="SAM" id="SignalP"/>
    </source>
</evidence>
<dbReference type="InterPro" id="IPR006626">
    <property type="entry name" value="PbH1"/>
</dbReference>
<proteinExistence type="predicted"/>
<feature type="chain" id="PRO_5002641582" description="Right handed beta helix domain-containing protein" evidence="1">
    <location>
        <begin position="31"/>
        <end position="410"/>
    </location>
</feature>
<feature type="domain" description="Right handed beta helix" evidence="2">
    <location>
        <begin position="90"/>
        <end position="221"/>
    </location>
</feature>
<dbReference type="InterPro" id="IPR039448">
    <property type="entry name" value="Beta_helix"/>
</dbReference>
<feature type="signal peptide" evidence="1">
    <location>
        <begin position="1"/>
        <end position="30"/>
    </location>
</feature>
<dbReference type="NCBIfam" id="TIGR03805">
    <property type="entry name" value="beta_helix_1"/>
    <property type="match status" value="1"/>
</dbReference>
<keyword evidence="4" id="KW-1185">Reference proteome</keyword>
<comment type="caution">
    <text evidence="3">The sequence shown here is derived from an EMBL/GenBank/DDBJ whole genome shotgun (WGS) entry which is preliminary data.</text>
</comment>
<dbReference type="SMART" id="SM00710">
    <property type="entry name" value="PbH1"/>
    <property type="match status" value="5"/>
</dbReference>
<accession>A1ZQM4</accession>
<dbReference type="Proteomes" id="UP000004095">
    <property type="component" value="Unassembled WGS sequence"/>
</dbReference>
<dbReference type="InterPro" id="IPR012334">
    <property type="entry name" value="Pectin_lyas_fold"/>
</dbReference>
<evidence type="ECO:0000313" key="4">
    <source>
        <dbReference type="Proteomes" id="UP000004095"/>
    </source>
</evidence>
<dbReference type="Gene3D" id="2.160.20.10">
    <property type="entry name" value="Single-stranded right-handed beta-helix, Pectin lyase-like"/>
    <property type="match status" value="1"/>
</dbReference>